<feature type="repeat" description="WD" evidence="3">
    <location>
        <begin position="430"/>
        <end position="464"/>
    </location>
</feature>
<dbReference type="Gene3D" id="3.40.50.10140">
    <property type="entry name" value="Toll/interleukin-1 receptor homology (TIR) domain"/>
    <property type="match status" value="1"/>
</dbReference>
<dbReference type="AlphaFoldDB" id="E3J542"/>
<dbReference type="SUPFAM" id="SSF50978">
    <property type="entry name" value="WD40 repeat-like"/>
    <property type="match status" value="1"/>
</dbReference>
<dbReference type="STRING" id="298654.FraEuI1c_1426"/>
<accession>E3J542</accession>
<dbReference type="GO" id="GO:0007165">
    <property type="term" value="P:signal transduction"/>
    <property type="evidence" value="ECO:0007669"/>
    <property type="project" value="InterPro"/>
</dbReference>
<dbReference type="PROSITE" id="PS00678">
    <property type="entry name" value="WD_REPEATS_1"/>
    <property type="match status" value="5"/>
</dbReference>
<dbReference type="eggNOG" id="COG2319">
    <property type="taxonomic scope" value="Bacteria"/>
</dbReference>
<dbReference type="Gene3D" id="2.130.10.10">
    <property type="entry name" value="YVTN repeat-like/Quinoprotein amine dehydrogenase"/>
    <property type="match status" value="3"/>
</dbReference>
<dbReference type="PRINTS" id="PR00320">
    <property type="entry name" value="GPROTEINBRPT"/>
</dbReference>
<dbReference type="Pfam" id="PF13676">
    <property type="entry name" value="TIR_2"/>
    <property type="match status" value="1"/>
</dbReference>
<protein>
    <submittedName>
        <fullName evidence="6">WD40 repeat, subgroup</fullName>
    </submittedName>
</protein>
<evidence type="ECO:0000259" key="5">
    <source>
        <dbReference type="PROSITE" id="PS50104"/>
    </source>
</evidence>
<dbReference type="Pfam" id="PF00400">
    <property type="entry name" value="WD40"/>
    <property type="match status" value="6"/>
</dbReference>
<dbReference type="InterPro" id="IPR036322">
    <property type="entry name" value="WD40_repeat_dom_sf"/>
</dbReference>
<dbReference type="PROSITE" id="PS50104">
    <property type="entry name" value="TIR"/>
    <property type="match status" value="1"/>
</dbReference>
<proteinExistence type="predicted"/>
<dbReference type="EMBL" id="CP002299">
    <property type="protein sequence ID" value="ADP79493.1"/>
    <property type="molecule type" value="Genomic_DNA"/>
</dbReference>
<dbReference type="InterPro" id="IPR019775">
    <property type="entry name" value="WD40_repeat_CS"/>
</dbReference>
<keyword evidence="7" id="KW-1185">Reference proteome</keyword>
<dbReference type="PANTHER" id="PTHR22847">
    <property type="entry name" value="WD40 REPEAT PROTEIN"/>
    <property type="match status" value="1"/>
</dbReference>
<feature type="repeat" description="WD" evidence="3">
    <location>
        <begin position="292"/>
        <end position="333"/>
    </location>
</feature>
<dbReference type="HOGENOM" id="CLU_025381_0_0_11"/>
<reference evidence="6 7" key="1">
    <citation type="submission" date="2010-10" db="EMBL/GenBank/DDBJ databases">
        <title>Complete sequence of Frankia sp. EuI1c.</title>
        <authorList>
            <consortium name="US DOE Joint Genome Institute"/>
            <person name="Lucas S."/>
            <person name="Copeland A."/>
            <person name="Lapidus A."/>
            <person name="Cheng J.-F."/>
            <person name="Bruce D."/>
            <person name="Goodwin L."/>
            <person name="Pitluck S."/>
            <person name="Chertkov O."/>
            <person name="Detter J.C."/>
            <person name="Han C."/>
            <person name="Tapia R."/>
            <person name="Land M."/>
            <person name="Hauser L."/>
            <person name="Jeffries C."/>
            <person name="Kyrpides N."/>
            <person name="Ivanova N."/>
            <person name="Mikhailova N."/>
            <person name="Beauchemin N."/>
            <person name="Sen A."/>
            <person name="Sur S.A."/>
            <person name="Gtari M."/>
            <person name="Wall L."/>
            <person name="Tisa L."/>
            <person name="Woyke T."/>
        </authorList>
    </citation>
    <scope>NUCLEOTIDE SEQUENCE [LARGE SCALE GENOMIC DNA]</scope>
    <source>
        <strain evidence="7">DSM 45817 / CECT 9037 / EuI1c</strain>
    </source>
</reference>
<feature type="repeat" description="WD" evidence="3">
    <location>
        <begin position="246"/>
        <end position="287"/>
    </location>
</feature>
<evidence type="ECO:0000256" key="3">
    <source>
        <dbReference type="PROSITE-ProRule" id="PRU00221"/>
    </source>
</evidence>
<name>E3J542_PSEI1</name>
<dbReference type="PROSITE" id="PS50294">
    <property type="entry name" value="WD_REPEATS_REGION"/>
    <property type="match status" value="6"/>
</dbReference>
<evidence type="ECO:0000256" key="1">
    <source>
        <dbReference type="ARBA" id="ARBA00022574"/>
    </source>
</evidence>
<feature type="region of interest" description="Disordered" evidence="4">
    <location>
        <begin position="149"/>
        <end position="189"/>
    </location>
</feature>
<dbReference type="InterPro" id="IPR001680">
    <property type="entry name" value="WD40_rpt"/>
</dbReference>
<keyword evidence="2" id="KW-0677">Repeat</keyword>
<feature type="compositionally biased region" description="Polar residues" evidence="4">
    <location>
        <begin position="149"/>
        <end position="163"/>
    </location>
</feature>
<dbReference type="InterPro" id="IPR035897">
    <property type="entry name" value="Toll_tir_struct_dom_sf"/>
</dbReference>
<feature type="repeat" description="WD" evidence="3">
    <location>
        <begin position="384"/>
        <end position="425"/>
    </location>
</feature>
<dbReference type="SMART" id="SM00320">
    <property type="entry name" value="WD40"/>
    <property type="match status" value="6"/>
</dbReference>
<dbReference type="PANTHER" id="PTHR22847:SF637">
    <property type="entry name" value="WD REPEAT DOMAIN 5B"/>
    <property type="match status" value="1"/>
</dbReference>
<dbReference type="KEGG" id="fri:FraEuI1c_1426"/>
<keyword evidence="1 3" id="KW-0853">WD repeat</keyword>
<evidence type="ECO:0000313" key="7">
    <source>
        <dbReference type="Proteomes" id="UP000002484"/>
    </source>
</evidence>
<feature type="repeat" description="WD" evidence="3">
    <location>
        <begin position="200"/>
        <end position="241"/>
    </location>
</feature>
<dbReference type="Proteomes" id="UP000002484">
    <property type="component" value="Chromosome"/>
</dbReference>
<feature type="repeat" description="WD" evidence="3">
    <location>
        <begin position="338"/>
        <end position="371"/>
    </location>
</feature>
<dbReference type="InterPro" id="IPR000157">
    <property type="entry name" value="TIR_dom"/>
</dbReference>
<dbReference type="CDD" id="cd00200">
    <property type="entry name" value="WD40"/>
    <property type="match status" value="1"/>
</dbReference>
<dbReference type="SMART" id="SM00255">
    <property type="entry name" value="TIR"/>
    <property type="match status" value="1"/>
</dbReference>
<evidence type="ECO:0000313" key="6">
    <source>
        <dbReference type="EMBL" id="ADP79493.1"/>
    </source>
</evidence>
<evidence type="ECO:0000256" key="4">
    <source>
        <dbReference type="SAM" id="MobiDB-lite"/>
    </source>
</evidence>
<dbReference type="InterPro" id="IPR015943">
    <property type="entry name" value="WD40/YVTN_repeat-like_dom_sf"/>
</dbReference>
<feature type="domain" description="TIR" evidence="5">
    <location>
        <begin position="19"/>
        <end position="151"/>
    </location>
</feature>
<dbReference type="InParanoid" id="E3J542"/>
<sequence length="464" mass="49788" precursor="true">MRGAKICAVGASGASPQAKAWDFFVSYTRVDRTWAEWVAWHLEEAGYSVLIEAWDFVPGTNWRFRMGEGAQRAERTIAILSAAYLKSVYGEQEWQAAQAADPNGFARKLLPIRVEDCLRPSLLDTVVSIDLFDRTAADAPQHLLDQVQSSISGRAKPTTQPTFPISVPDSRSVDEHAFPSPARRAPVPPPTDPGPLCEPFTGNVGGVVSLAFAADGHTLATVGADWSVRLWDVTDPTRPEQISRPLTGQTGGVVSVAFAANGHILATVGVDWLVRLWDITDPARPEQIGHPLTGHAGGVVSVAFAANGHTLATVGYDWMVRLWDITDPARPEQTCQILTGHRGGVVSVAFAADGHTLATVGCDGTVRLWDVTDPARPGPIGEPLTGYVGTAMSVAFAADGHTLATVGCDRMVRLWDVADRTRPRPIGQPLTGHTEAVMSVAFTANGHTLATGDHDGTVRLWRMY</sequence>
<gene>
    <name evidence="6" type="ordered locus">FraEuI1c_1426</name>
</gene>
<evidence type="ECO:0000256" key="2">
    <source>
        <dbReference type="ARBA" id="ARBA00022737"/>
    </source>
</evidence>
<organism evidence="6 7">
    <name type="scientific">Pseudofrankia inefficax (strain DSM 45817 / CECT 9037 / DDB 130130 / EuI1c)</name>
    <name type="common">Frankia inefficax</name>
    <dbReference type="NCBI Taxonomy" id="298654"/>
    <lineage>
        <taxon>Bacteria</taxon>
        <taxon>Bacillati</taxon>
        <taxon>Actinomycetota</taxon>
        <taxon>Actinomycetes</taxon>
        <taxon>Frankiales</taxon>
        <taxon>Frankiaceae</taxon>
        <taxon>Pseudofrankia</taxon>
    </lineage>
</organism>
<dbReference type="InterPro" id="IPR020472">
    <property type="entry name" value="WD40_PAC1"/>
</dbReference>
<dbReference type="SUPFAM" id="SSF52200">
    <property type="entry name" value="Toll/Interleukin receptor TIR domain"/>
    <property type="match status" value="1"/>
</dbReference>
<dbReference type="PROSITE" id="PS50082">
    <property type="entry name" value="WD_REPEATS_2"/>
    <property type="match status" value="6"/>
</dbReference>